<evidence type="ECO:0008006" key="3">
    <source>
        <dbReference type="Google" id="ProtNLM"/>
    </source>
</evidence>
<comment type="caution">
    <text evidence="1">The sequence shown here is derived from an EMBL/GenBank/DDBJ whole genome shotgun (WGS) entry which is preliminary data.</text>
</comment>
<dbReference type="HOGENOM" id="CLU_122858_0_0_9"/>
<accession>C7G5Z9</accession>
<protein>
    <recommendedName>
        <fullName evidence="3">Subtilin biosynthesis sensor protein SpaK</fullName>
    </recommendedName>
</protein>
<dbReference type="AlphaFoldDB" id="C7G5Z9"/>
<evidence type="ECO:0000313" key="2">
    <source>
        <dbReference type="Proteomes" id="UP000004828"/>
    </source>
</evidence>
<dbReference type="Proteomes" id="UP000004828">
    <property type="component" value="Unassembled WGS sequence"/>
</dbReference>
<dbReference type="EMBL" id="ABYJ02000013">
    <property type="protein sequence ID" value="EEV02736.1"/>
    <property type="molecule type" value="Genomic_DNA"/>
</dbReference>
<name>C7G5Z9_9FIRM</name>
<gene>
    <name evidence="1" type="ORF">ROSINTL182_05308</name>
</gene>
<sequence length="190" mass="22064">MMINIFNRKNCTVFFSNCQNEMGNGIMIRENTVKTAWEWRITMKYHTINELDHFCFKEAYIAQICAVNGMFEIVFDNVTILPANSCNRDIREMRANELVLKISEPKIEALVEEGYKVYDANGNLKQKNEDITIAPEAYADKFKELEGCEVYSIEQENGNYVISIDTEDHTFLLRVSGSGDTQEWDRFLNK</sequence>
<reference evidence="1 2" key="1">
    <citation type="submission" date="2009-08" db="EMBL/GenBank/DDBJ databases">
        <authorList>
            <person name="Weinstock G."/>
            <person name="Sodergren E."/>
            <person name="Clifton S."/>
            <person name="Fulton L."/>
            <person name="Fulton B."/>
            <person name="Courtney L."/>
            <person name="Fronick C."/>
            <person name="Harrison M."/>
            <person name="Strong C."/>
            <person name="Farmer C."/>
            <person name="Delahaunty K."/>
            <person name="Markovic C."/>
            <person name="Hall O."/>
            <person name="Minx P."/>
            <person name="Tomlinson C."/>
            <person name="Mitreva M."/>
            <person name="Nelson J."/>
            <person name="Hou S."/>
            <person name="Wollam A."/>
            <person name="Pepin K.H."/>
            <person name="Johnson M."/>
            <person name="Bhonagiri V."/>
            <person name="Nash W.E."/>
            <person name="Warren W."/>
            <person name="Chinwalla A."/>
            <person name="Mardis E.R."/>
            <person name="Wilson R.K."/>
        </authorList>
    </citation>
    <scope>NUCLEOTIDE SEQUENCE [LARGE SCALE GENOMIC DNA]</scope>
    <source>
        <strain evidence="1 2">L1-82</strain>
    </source>
</reference>
<proteinExistence type="predicted"/>
<evidence type="ECO:0000313" key="1">
    <source>
        <dbReference type="EMBL" id="EEV02736.1"/>
    </source>
</evidence>
<organism evidence="1 2">
    <name type="scientific">Roseburia intestinalis L1-82</name>
    <dbReference type="NCBI Taxonomy" id="536231"/>
    <lineage>
        <taxon>Bacteria</taxon>
        <taxon>Bacillati</taxon>
        <taxon>Bacillota</taxon>
        <taxon>Clostridia</taxon>
        <taxon>Lachnospirales</taxon>
        <taxon>Lachnospiraceae</taxon>
        <taxon>Roseburia</taxon>
    </lineage>
</organism>